<dbReference type="RefSeq" id="XP_012184167.1">
    <property type="nucleotide sequence ID" value="XM_012328777.1"/>
</dbReference>
<feature type="domain" description="Autophagy-related protein 11 C-terminal" evidence="10">
    <location>
        <begin position="898"/>
        <end position="1012"/>
    </location>
</feature>
<dbReference type="Pfam" id="PF10377">
    <property type="entry name" value="ATG11"/>
    <property type="match status" value="1"/>
</dbReference>
<proteinExistence type="inferred from homology"/>
<evidence type="ECO:0000256" key="7">
    <source>
        <dbReference type="SAM" id="Coils"/>
    </source>
</evidence>
<feature type="region of interest" description="Disordered" evidence="8">
    <location>
        <begin position="1233"/>
        <end position="1375"/>
    </location>
</feature>
<feature type="compositionally biased region" description="Low complexity" evidence="8">
    <location>
        <begin position="1299"/>
        <end position="1320"/>
    </location>
</feature>
<keyword evidence="4 6" id="KW-0072">Autophagy</keyword>
<dbReference type="InterPro" id="IPR045326">
    <property type="entry name" value="ATG17-like_dom"/>
</dbReference>
<dbReference type="GO" id="GO:0000045">
    <property type="term" value="P:autophagosome assembly"/>
    <property type="evidence" value="ECO:0007669"/>
    <property type="project" value="UniProtKB-UniRule"/>
</dbReference>
<dbReference type="PANTHER" id="PTHR13222">
    <property type="entry name" value="RB1-INDUCIBLE COILED-COIL"/>
    <property type="match status" value="1"/>
</dbReference>
<dbReference type="GO" id="GO:1903599">
    <property type="term" value="P:positive regulation of autophagy of mitochondrion"/>
    <property type="evidence" value="ECO:0007669"/>
    <property type="project" value="UniProtKB-UniRule"/>
</dbReference>
<dbReference type="InterPro" id="IPR040040">
    <property type="entry name" value="ATG11"/>
</dbReference>
<feature type="region of interest" description="Disordered" evidence="8">
    <location>
        <begin position="1019"/>
        <end position="1219"/>
    </location>
</feature>
<dbReference type="STRING" id="599839.J4H4F1"/>
<evidence type="ECO:0000256" key="4">
    <source>
        <dbReference type="ARBA" id="ARBA00023006"/>
    </source>
</evidence>
<dbReference type="EMBL" id="HE797171">
    <property type="protein sequence ID" value="CCM04884.1"/>
    <property type="molecule type" value="Genomic_DNA"/>
</dbReference>
<feature type="coiled-coil region" evidence="7">
    <location>
        <begin position="486"/>
        <end position="591"/>
    </location>
</feature>
<evidence type="ECO:0000256" key="3">
    <source>
        <dbReference type="ARBA" id="ARBA00022927"/>
    </source>
</evidence>
<keyword evidence="3 6" id="KW-0653">Protein transport</keyword>
<feature type="compositionally biased region" description="Pro residues" evidence="8">
    <location>
        <begin position="1118"/>
        <end position="1161"/>
    </location>
</feature>
<comment type="similarity">
    <text evidence="1 6">Belongs to the ATG11 family.</text>
</comment>
<feature type="domain" description="Autophagy protein ATG17-like" evidence="9">
    <location>
        <begin position="96"/>
        <end position="417"/>
    </location>
</feature>
<dbReference type="GeneID" id="24099795"/>
<protein>
    <recommendedName>
        <fullName evidence="6">Autophagy-related protein 11</fullName>
    </recommendedName>
</protein>
<gene>
    <name evidence="11" type="ORF">FIBRA_07079</name>
</gene>
<evidence type="ECO:0000313" key="11">
    <source>
        <dbReference type="EMBL" id="CCM04884.1"/>
    </source>
</evidence>
<feature type="coiled-coil region" evidence="7">
    <location>
        <begin position="669"/>
        <end position="703"/>
    </location>
</feature>
<dbReference type="GO" id="GO:0034517">
    <property type="term" value="P:ribophagy"/>
    <property type="evidence" value="ECO:0007669"/>
    <property type="project" value="TreeGrafter"/>
</dbReference>
<dbReference type="GO" id="GO:0019901">
    <property type="term" value="F:protein kinase binding"/>
    <property type="evidence" value="ECO:0007669"/>
    <property type="project" value="TreeGrafter"/>
</dbReference>
<evidence type="ECO:0000259" key="9">
    <source>
        <dbReference type="Pfam" id="PF04108"/>
    </source>
</evidence>
<dbReference type="InParanoid" id="J4H4F1"/>
<keyword evidence="6" id="KW-0472">Membrane</keyword>
<dbReference type="GO" id="GO:0061709">
    <property type="term" value="P:reticulophagy"/>
    <property type="evidence" value="ECO:0007669"/>
    <property type="project" value="TreeGrafter"/>
</dbReference>
<evidence type="ECO:0000256" key="8">
    <source>
        <dbReference type="SAM" id="MobiDB-lite"/>
    </source>
</evidence>
<dbReference type="GO" id="GO:0060090">
    <property type="term" value="F:molecular adaptor activity"/>
    <property type="evidence" value="ECO:0007669"/>
    <property type="project" value="TreeGrafter"/>
</dbReference>
<evidence type="ECO:0000256" key="5">
    <source>
        <dbReference type="ARBA" id="ARBA00023054"/>
    </source>
</evidence>
<sequence length="1375" mass="151767">MLETKIYLRLGNIESFLEDKTGVLQDHILAYLSDGRRLRDDNIRELASVQDQTIFVFNKRYLDLDVNQVLSDLQIEPALQPPVEDTIASTPPFRITQLATSYVHVAHAHNEHVKQTLLSLSFQNAALNIASSALDLHVLEITSVFDGIAEAVRRELDKQSALLDGLDGDLAIVERVSVHKEFLSDKVRRAIDDGDRGRTLGDYVSRDKMRMVANNCKRAHEELRALFREVQETMLRLSGGAEEIRTAVVDQSLLGEAEACVKRSQEAFDKATELSAVVEKPVSAPDKVLSEFRQLDNTLRSELQYITQVKNSYTEHCITTLRRVSILNNDLVELPTLMASLQAALKARTSFSHIQRLHNMLYAYGATVVEVVRRKEFSRFFIQRSQSILEVMAKLSANATIRSANERKRRQVYRGEVHGLLPFETTMDDPVPAIDFSPSGTDESAYSLERPDVDGLLQLLDDLEHFAEVSQDPAALKSVAEARAGLERLVGKMDSLETAFDRIAERSLLSASRLTSQRRRTAEEDLELELEIQKLRHAQTERDTVYQMERQALEEQAVQLRDSLDAERAARDELERELRSVRAQLESESTSRRILEERNTQLCSGADGHREALARALAEATEQTRAAEIVRQELAQVRAEFKHIKAIEKHNTDKVASLLEEQAHTLTRLEEARVRGEDLESQIQAARSDGEEVKRALVEADREKDRLLRAQASEHDRMMRDHIAEADGDRAVLEHQFSELKAALEDTERQLKDARAQTDMALADTVGLREELQRVEHQLREAQHMERVLRDDLRDGRASQSDFEMHLENSGRLMAQILDVALAFRDSHVKALVAAQAMASHPAANRASTNLNLTDSAISPGRLSIVSNNFEPPPIDPSDPAAALEALRAFDHDHFMEAINKAGSTIRKWQKQCKEYRERAKGKISFRNFTKGDLALFLPTRNSVSKPWAAFNVSFPHYFLQATGHLAEQLKTREWIVARITSITERVVDQKDPSTNPYGLGDGVKYYMLEVEDWTQPSYASKRREPVRKASLEVKESTSLPLPSPPIQDAAALPVGPPENEVEDSFSATKPPNSRLFPVRTRSNSSPNAGPSSLSRLLAQAPPPEMSLESTGLEKPSLPSPVNSPRPPPSPAISPRPPSSPAISPRPLPSPVTFPRPPPSPITSTHPQPSPTHTGAVPQIPGPPGVSSLRPGSRSSRVSISSRFSGGRMPFGTSSAAKAVATTAISEQAVALVSPSSDLVSGRNGASQASSVPSSEDSHAEGVSSLATYRRRTTSYASPRNNATALSATLNGSSPFFGSARPSVGAGASASSRLASLASSWGVSFSRRKRSEVEENVDSSNERPATPNPISPSHVLENAGLLAQSPGSFEGQLGS</sequence>
<evidence type="ECO:0000256" key="6">
    <source>
        <dbReference type="RuleBase" id="RU367075"/>
    </source>
</evidence>
<dbReference type="GO" id="GO:0005774">
    <property type="term" value="C:vacuolar membrane"/>
    <property type="evidence" value="ECO:0007669"/>
    <property type="project" value="UniProtKB-SubCell"/>
</dbReference>
<dbReference type="GO" id="GO:0000422">
    <property type="term" value="P:autophagy of mitochondrion"/>
    <property type="evidence" value="ECO:0007669"/>
    <property type="project" value="TreeGrafter"/>
</dbReference>
<keyword evidence="2 6" id="KW-0813">Transport</keyword>
<dbReference type="Pfam" id="PF04108">
    <property type="entry name" value="ATG17_like"/>
    <property type="match status" value="1"/>
</dbReference>
<feature type="compositionally biased region" description="Low complexity" evidence="8">
    <location>
        <begin position="1162"/>
        <end position="1174"/>
    </location>
</feature>
<dbReference type="HOGENOM" id="CLU_004046_0_0_1"/>
<feature type="compositionally biased region" description="Polar residues" evidence="8">
    <location>
        <begin position="1274"/>
        <end position="1296"/>
    </location>
</feature>
<organism evidence="11 12">
    <name type="scientific">Fibroporia radiculosa</name>
    <dbReference type="NCBI Taxonomy" id="599839"/>
    <lineage>
        <taxon>Eukaryota</taxon>
        <taxon>Fungi</taxon>
        <taxon>Dikarya</taxon>
        <taxon>Basidiomycota</taxon>
        <taxon>Agaricomycotina</taxon>
        <taxon>Agaricomycetes</taxon>
        <taxon>Polyporales</taxon>
        <taxon>Fibroporiaceae</taxon>
        <taxon>Fibroporia</taxon>
    </lineage>
</organism>
<evidence type="ECO:0000259" key="10">
    <source>
        <dbReference type="Pfam" id="PF10377"/>
    </source>
</evidence>
<keyword evidence="5 7" id="KW-0175">Coiled coil</keyword>
<dbReference type="Proteomes" id="UP000006352">
    <property type="component" value="Unassembled WGS sequence"/>
</dbReference>
<comment type="function">
    <text evidence="6">Involved in cytoplasm to vacuole transport (Cvt), pexophagy, mitophagy and nucleophagy. Recruits mitochondria for their selective degradation via autophagy (mitophagy) during starvation. Works as scaffold proteins that recruit ATG proteins to the pre-autophagosome (PAS), the site of vesicle/autophagosome formation. Required for the Cvt vesicles completion.</text>
</comment>
<accession>J4H4F1</accession>
<dbReference type="GO" id="GO:0034727">
    <property type="term" value="P:piecemeal microautophagy of the nucleus"/>
    <property type="evidence" value="ECO:0007669"/>
    <property type="project" value="TreeGrafter"/>
</dbReference>
<feature type="coiled-coil region" evidence="7">
    <location>
        <begin position="730"/>
        <end position="792"/>
    </location>
</feature>
<evidence type="ECO:0000313" key="12">
    <source>
        <dbReference type="Proteomes" id="UP000006352"/>
    </source>
</evidence>
<comment type="subunit">
    <text evidence="6">Homodimer.</text>
</comment>
<keyword evidence="12" id="KW-1185">Reference proteome</keyword>
<name>J4H4F1_9APHY</name>
<dbReference type="GO" id="GO:1990316">
    <property type="term" value="C:Atg1/ULK1 kinase complex"/>
    <property type="evidence" value="ECO:0007669"/>
    <property type="project" value="TreeGrafter"/>
</dbReference>
<evidence type="ECO:0000256" key="2">
    <source>
        <dbReference type="ARBA" id="ARBA00022448"/>
    </source>
</evidence>
<feature type="compositionally biased region" description="Basic and acidic residues" evidence="8">
    <location>
        <begin position="1022"/>
        <end position="1036"/>
    </location>
</feature>
<keyword evidence="6" id="KW-0926">Vacuole</keyword>
<reference evidence="11 12" key="1">
    <citation type="journal article" date="2012" name="Appl. Environ. Microbiol.">
        <title>Short-read sequencing for genomic analysis of the brown rot fungus Fibroporia radiculosa.</title>
        <authorList>
            <person name="Tang J.D."/>
            <person name="Perkins A.D."/>
            <person name="Sonstegard T.S."/>
            <person name="Schroeder S.G."/>
            <person name="Burgess S.C."/>
            <person name="Diehl S.V."/>
        </authorList>
    </citation>
    <scope>NUCLEOTIDE SEQUENCE [LARGE SCALE GENOMIC DNA]</scope>
    <source>
        <strain evidence="11 12">TFFH 294</strain>
    </source>
</reference>
<feature type="compositionally biased region" description="Polar residues" evidence="8">
    <location>
        <begin position="1081"/>
        <end position="1095"/>
    </location>
</feature>
<dbReference type="InterPro" id="IPR019460">
    <property type="entry name" value="Atg11_C"/>
</dbReference>
<feature type="compositionally biased region" description="Polar residues" evidence="8">
    <location>
        <begin position="1234"/>
        <end position="1255"/>
    </location>
</feature>
<dbReference type="PANTHER" id="PTHR13222:SF1">
    <property type="entry name" value="RB1-INDUCIBLE COILED-COIL PROTEIN 1"/>
    <property type="match status" value="1"/>
</dbReference>
<evidence type="ECO:0000256" key="1">
    <source>
        <dbReference type="ARBA" id="ARBA00009729"/>
    </source>
</evidence>
<dbReference type="GO" id="GO:0015031">
    <property type="term" value="P:protein transport"/>
    <property type="evidence" value="ECO:0007669"/>
    <property type="project" value="UniProtKB-KW"/>
</dbReference>
<comment type="subcellular location">
    <subcellularLocation>
        <location evidence="6">Preautophagosomal structure membrane</location>
        <topology evidence="6">Peripheral membrane protein</topology>
    </subcellularLocation>
    <subcellularLocation>
        <location evidence="6">Vacuole membrane</location>
        <topology evidence="6">Peripheral membrane protein</topology>
    </subcellularLocation>
    <text evidence="6">During pexophagy, accumulates in the vacuolar membrane region, where the peroxisomes contact the vacuole.</text>
</comment>
<dbReference type="OrthoDB" id="447953at2759"/>
<feature type="compositionally biased region" description="Low complexity" evidence="8">
    <location>
        <begin position="1190"/>
        <end position="1219"/>
    </location>
</feature>
<dbReference type="GO" id="GO:0034045">
    <property type="term" value="C:phagophore assembly site membrane"/>
    <property type="evidence" value="ECO:0007669"/>
    <property type="project" value="UniProtKB-SubCell"/>
</dbReference>